<gene>
    <name evidence="7" type="ORF">OXX778_LOCUS5747</name>
</gene>
<feature type="transmembrane region" description="Helical" evidence="6">
    <location>
        <begin position="102"/>
        <end position="135"/>
    </location>
</feature>
<comment type="caution">
    <text evidence="7">The sequence shown here is derived from an EMBL/GenBank/DDBJ whole genome shotgun (WGS) entry which is preliminary data.</text>
</comment>
<keyword evidence="4 6" id="KW-1133">Transmembrane helix</keyword>
<feature type="transmembrane region" description="Helical" evidence="6">
    <location>
        <begin position="26"/>
        <end position="48"/>
    </location>
</feature>
<sequence length="144" mass="16026">MEKNIPSTVIITVHNDFETQHVVVKWFFKTVNVILGLNAIWLGILTIIDTSLRCILAGIFLSFSGVMVLVFELPILCNFLELMKPLTQFSQSWSSVHKLIFYLVPPIIVIAACQSISAIVGSICLFGVAAIYLYLAFSNSRTSK</sequence>
<protein>
    <recommendedName>
        <fullName evidence="9">Calcium channel flower</fullName>
    </recommendedName>
</protein>
<keyword evidence="5 6" id="KW-0472">Membrane</keyword>
<keyword evidence="8" id="KW-1185">Reference proteome</keyword>
<dbReference type="SMART" id="SM01077">
    <property type="entry name" value="Cg6151-P"/>
    <property type="match status" value="1"/>
</dbReference>
<evidence type="ECO:0008006" key="9">
    <source>
        <dbReference type="Google" id="ProtNLM"/>
    </source>
</evidence>
<reference evidence="7" key="1">
    <citation type="submission" date="2021-02" db="EMBL/GenBank/DDBJ databases">
        <authorList>
            <person name="Nowell W R."/>
        </authorList>
    </citation>
    <scope>NUCLEOTIDE SEQUENCE</scope>
    <source>
        <strain evidence="7">Ploen Becks lab</strain>
    </source>
</reference>
<evidence type="ECO:0000313" key="8">
    <source>
        <dbReference type="Proteomes" id="UP000663879"/>
    </source>
</evidence>
<evidence type="ECO:0000256" key="2">
    <source>
        <dbReference type="ARBA" id="ARBA00010023"/>
    </source>
</evidence>
<name>A0A813RTC0_9BILA</name>
<dbReference type="AlphaFoldDB" id="A0A813RTC0"/>
<dbReference type="Pfam" id="PF10233">
    <property type="entry name" value="Cg6151-P"/>
    <property type="match status" value="1"/>
</dbReference>
<accession>A0A813RTC0</accession>
<dbReference type="OrthoDB" id="9934994at2759"/>
<dbReference type="Proteomes" id="UP000663879">
    <property type="component" value="Unassembled WGS sequence"/>
</dbReference>
<dbReference type="InterPro" id="IPR019365">
    <property type="entry name" value="TVP18/Ca-channel_flower"/>
</dbReference>
<evidence type="ECO:0000256" key="4">
    <source>
        <dbReference type="ARBA" id="ARBA00022989"/>
    </source>
</evidence>
<keyword evidence="3 6" id="KW-0812">Transmembrane</keyword>
<dbReference type="EMBL" id="CAJNOC010000643">
    <property type="protein sequence ID" value="CAF0786501.1"/>
    <property type="molecule type" value="Genomic_DNA"/>
</dbReference>
<comment type="subcellular location">
    <subcellularLocation>
        <location evidence="1">Endomembrane system</location>
        <topology evidence="1">Multi-pass membrane protein</topology>
    </subcellularLocation>
</comment>
<dbReference type="PANTHER" id="PTHR13314:SF2">
    <property type="entry name" value="CALCIUM CHANNEL FLOWER HOMOLOG"/>
    <property type="match status" value="1"/>
</dbReference>
<evidence type="ECO:0000313" key="7">
    <source>
        <dbReference type="EMBL" id="CAF0786501.1"/>
    </source>
</evidence>
<evidence type="ECO:0000256" key="1">
    <source>
        <dbReference type="ARBA" id="ARBA00004127"/>
    </source>
</evidence>
<comment type="similarity">
    <text evidence="2">Belongs to the calcium channel flower family.</text>
</comment>
<proteinExistence type="inferred from homology"/>
<evidence type="ECO:0000256" key="6">
    <source>
        <dbReference type="SAM" id="Phobius"/>
    </source>
</evidence>
<evidence type="ECO:0000256" key="5">
    <source>
        <dbReference type="ARBA" id="ARBA00023136"/>
    </source>
</evidence>
<organism evidence="7 8">
    <name type="scientific">Brachionus calyciflorus</name>
    <dbReference type="NCBI Taxonomy" id="104777"/>
    <lineage>
        <taxon>Eukaryota</taxon>
        <taxon>Metazoa</taxon>
        <taxon>Spiralia</taxon>
        <taxon>Gnathifera</taxon>
        <taxon>Rotifera</taxon>
        <taxon>Eurotatoria</taxon>
        <taxon>Monogononta</taxon>
        <taxon>Pseudotrocha</taxon>
        <taxon>Ploima</taxon>
        <taxon>Brachionidae</taxon>
        <taxon>Brachionus</taxon>
    </lineage>
</organism>
<feature type="transmembrane region" description="Helical" evidence="6">
    <location>
        <begin position="55"/>
        <end position="82"/>
    </location>
</feature>
<dbReference type="GO" id="GO:0016192">
    <property type="term" value="P:vesicle-mediated transport"/>
    <property type="evidence" value="ECO:0007669"/>
    <property type="project" value="TreeGrafter"/>
</dbReference>
<dbReference type="GO" id="GO:0016020">
    <property type="term" value="C:membrane"/>
    <property type="evidence" value="ECO:0007669"/>
    <property type="project" value="InterPro"/>
</dbReference>
<dbReference type="PANTHER" id="PTHR13314">
    <property type="entry name" value="CALCIUM CHANNEL FLOWER HOMOLOG"/>
    <property type="match status" value="1"/>
</dbReference>
<dbReference type="GO" id="GO:0012505">
    <property type="term" value="C:endomembrane system"/>
    <property type="evidence" value="ECO:0007669"/>
    <property type="project" value="UniProtKB-SubCell"/>
</dbReference>
<evidence type="ECO:0000256" key="3">
    <source>
        <dbReference type="ARBA" id="ARBA00022692"/>
    </source>
</evidence>